<sequence length="118" mass="14317">MVFINVNNSESKVSFDFRAYNDEKTNSTKLCNTVKYPDYNKNTNNKSKKKTEENKYTYTHVYRTTKTLNCDINPKYCNNNFVYKKKETTKKYIEYYRLPIKSIKKNMEPYLLYNDEYT</sequence>
<dbReference type="EMBL" id="MF782455">
    <property type="protein sequence ID" value="ATZ80362.1"/>
    <property type="molecule type" value="Genomic_DNA"/>
</dbReference>
<evidence type="ECO:0000313" key="1">
    <source>
        <dbReference type="EMBL" id="ATZ80362.1"/>
    </source>
</evidence>
<name>A0A2H4UTV3_9VIRU</name>
<proteinExistence type="predicted"/>
<protein>
    <submittedName>
        <fullName evidence="1">Uncharacterized protein</fullName>
    </submittedName>
</protein>
<keyword evidence="2" id="KW-1185">Reference proteome</keyword>
<accession>A0A2H4UTV3</accession>
<gene>
    <name evidence="1" type="ORF">BMW23_0304</name>
</gene>
<dbReference type="Proteomes" id="UP000240325">
    <property type="component" value="Segment"/>
</dbReference>
<organism evidence="1">
    <name type="scientific">Bodo saltans virus</name>
    <dbReference type="NCBI Taxonomy" id="2024608"/>
    <lineage>
        <taxon>Viruses</taxon>
        <taxon>Varidnaviria</taxon>
        <taxon>Bamfordvirae</taxon>
        <taxon>Nucleocytoviricota</taxon>
        <taxon>Megaviricetes</taxon>
        <taxon>Imitervirales</taxon>
        <taxon>Mimiviridae</taxon>
        <taxon>Klosneuvirinae</taxon>
        <taxon>Theiavirus</taxon>
        <taxon>Theiavirus salishense</taxon>
    </lineage>
</organism>
<evidence type="ECO:0000313" key="2">
    <source>
        <dbReference type="Proteomes" id="UP000240325"/>
    </source>
</evidence>
<reference evidence="1" key="1">
    <citation type="journal article" date="2017" name="Elife">
        <title>The kinetoplastid-infecting Bodo saltans virus (BsV), a window into the most abundant giant viruses in the sea.</title>
        <authorList>
            <person name="Deeg C.M."/>
            <person name="Chow C.-E.T."/>
            <person name="Suttle C.A."/>
        </authorList>
    </citation>
    <scope>NUCLEOTIDE SEQUENCE</scope>
    <source>
        <strain evidence="1">NG1</strain>
    </source>
</reference>